<proteinExistence type="predicted"/>
<sequence>MATGEQFPHPILKEPVLYVLDPPKRIKWMHILEAFNSCGTVTSSGKSCVDNNPNRKKWTLLFPTLFQAEMALATLQGHIITRVNPVWEMVLSHSPTLESALPLSPLFPQFVKSNGSPLSMGNDTTPQTLFKWFSCSILGRRTRKQSSRSKQRLACRYGEIPLIHATDIRSLQPVLCGIWANVHAPKLHRCILPIWIYQPDGLKESGCTRRIWLHLFHKP</sequence>
<accession>A0ACB8U305</accession>
<name>A0ACB8U305_9APHY</name>
<dbReference type="EMBL" id="MU274913">
    <property type="protein sequence ID" value="KAI0088650.1"/>
    <property type="molecule type" value="Genomic_DNA"/>
</dbReference>
<comment type="caution">
    <text evidence="1">The sequence shown here is derived from an EMBL/GenBank/DDBJ whole genome shotgun (WGS) entry which is preliminary data.</text>
</comment>
<organism evidence="1 2">
    <name type="scientific">Irpex rosettiformis</name>
    <dbReference type="NCBI Taxonomy" id="378272"/>
    <lineage>
        <taxon>Eukaryota</taxon>
        <taxon>Fungi</taxon>
        <taxon>Dikarya</taxon>
        <taxon>Basidiomycota</taxon>
        <taxon>Agaricomycotina</taxon>
        <taxon>Agaricomycetes</taxon>
        <taxon>Polyporales</taxon>
        <taxon>Irpicaceae</taxon>
        <taxon>Irpex</taxon>
    </lineage>
</organism>
<reference evidence="1" key="1">
    <citation type="journal article" date="2021" name="Environ. Microbiol.">
        <title>Gene family expansions and transcriptome signatures uncover fungal adaptations to wood decay.</title>
        <authorList>
            <person name="Hage H."/>
            <person name="Miyauchi S."/>
            <person name="Viragh M."/>
            <person name="Drula E."/>
            <person name="Min B."/>
            <person name="Chaduli D."/>
            <person name="Navarro D."/>
            <person name="Favel A."/>
            <person name="Norest M."/>
            <person name="Lesage-Meessen L."/>
            <person name="Balint B."/>
            <person name="Merenyi Z."/>
            <person name="de Eugenio L."/>
            <person name="Morin E."/>
            <person name="Martinez A.T."/>
            <person name="Baldrian P."/>
            <person name="Stursova M."/>
            <person name="Martinez M.J."/>
            <person name="Novotny C."/>
            <person name="Magnuson J.K."/>
            <person name="Spatafora J.W."/>
            <person name="Maurice S."/>
            <person name="Pangilinan J."/>
            <person name="Andreopoulos W."/>
            <person name="LaButti K."/>
            <person name="Hundley H."/>
            <person name="Na H."/>
            <person name="Kuo A."/>
            <person name="Barry K."/>
            <person name="Lipzen A."/>
            <person name="Henrissat B."/>
            <person name="Riley R."/>
            <person name="Ahrendt S."/>
            <person name="Nagy L.G."/>
            <person name="Grigoriev I.V."/>
            <person name="Martin F."/>
            <person name="Rosso M.N."/>
        </authorList>
    </citation>
    <scope>NUCLEOTIDE SEQUENCE</scope>
    <source>
        <strain evidence="1">CBS 384.51</strain>
    </source>
</reference>
<gene>
    <name evidence="1" type="ORF">BDY19DRAFT_178517</name>
</gene>
<evidence type="ECO:0000313" key="1">
    <source>
        <dbReference type="EMBL" id="KAI0088650.1"/>
    </source>
</evidence>
<evidence type="ECO:0000313" key="2">
    <source>
        <dbReference type="Proteomes" id="UP001055072"/>
    </source>
</evidence>
<dbReference type="Proteomes" id="UP001055072">
    <property type="component" value="Unassembled WGS sequence"/>
</dbReference>
<keyword evidence="2" id="KW-1185">Reference proteome</keyword>
<protein>
    <submittedName>
        <fullName evidence="1">Uncharacterized protein</fullName>
    </submittedName>
</protein>